<keyword evidence="1" id="KW-1133">Transmembrane helix</keyword>
<dbReference type="RefSeq" id="WP_209336673.1">
    <property type="nucleotide sequence ID" value="NZ_JAGIYY010000008.1"/>
</dbReference>
<proteinExistence type="predicted"/>
<keyword evidence="3" id="KW-1185">Reference proteome</keyword>
<feature type="transmembrane region" description="Helical" evidence="1">
    <location>
        <begin position="20"/>
        <end position="46"/>
    </location>
</feature>
<gene>
    <name evidence="2" type="ORF">J5Y06_18545</name>
</gene>
<accession>A0A8J7R414</accession>
<reference evidence="2" key="1">
    <citation type="submission" date="2021-03" db="EMBL/GenBank/DDBJ databases">
        <title>Genome sequencing and assembly of Tianweitania sediminis.</title>
        <authorList>
            <person name="Chhetri G."/>
        </authorList>
    </citation>
    <scope>NUCLEOTIDE SEQUENCE</scope>
    <source>
        <strain evidence="2">Z8</strain>
    </source>
</reference>
<comment type="caution">
    <text evidence="2">The sequence shown here is derived from an EMBL/GenBank/DDBJ whole genome shotgun (WGS) entry which is preliminary data.</text>
</comment>
<dbReference type="EMBL" id="JAGIYY010000008">
    <property type="protein sequence ID" value="MBP0440653.1"/>
    <property type="molecule type" value="Genomic_DNA"/>
</dbReference>
<evidence type="ECO:0000313" key="2">
    <source>
        <dbReference type="EMBL" id="MBP0440653.1"/>
    </source>
</evidence>
<protein>
    <submittedName>
        <fullName evidence="2">Uncharacterized protein</fullName>
    </submittedName>
</protein>
<keyword evidence="1" id="KW-0812">Transmembrane</keyword>
<dbReference type="Proteomes" id="UP000666240">
    <property type="component" value="Unassembled WGS sequence"/>
</dbReference>
<name>A0A8J7R414_9HYPH</name>
<organism evidence="2 3">
    <name type="scientific">Tianweitania sediminis</name>
    <dbReference type="NCBI Taxonomy" id="1502156"/>
    <lineage>
        <taxon>Bacteria</taxon>
        <taxon>Pseudomonadati</taxon>
        <taxon>Pseudomonadota</taxon>
        <taxon>Alphaproteobacteria</taxon>
        <taxon>Hyphomicrobiales</taxon>
        <taxon>Phyllobacteriaceae</taxon>
        <taxon>Tianweitania</taxon>
    </lineage>
</organism>
<evidence type="ECO:0000256" key="1">
    <source>
        <dbReference type="SAM" id="Phobius"/>
    </source>
</evidence>
<sequence>MLTARTFKVWFWSLRPVPQSVVFGILAGGTCTIISKFLSAIIGLIIS</sequence>
<evidence type="ECO:0000313" key="3">
    <source>
        <dbReference type="Proteomes" id="UP000666240"/>
    </source>
</evidence>
<keyword evidence="1" id="KW-0472">Membrane</keyword>
<dbReference type="AlphaFoldDB" id="A0A8J7R414"/>